<feature type="compositionally biased region" description="Polar residues" evidence="1">
    <location>
        <begin position="33"/>
        <end position="47"/>
    </location>
</feature>
<keyword evidence="3" id="KW-1185">Reference proteome</keyword>
<dbReference type="Proteomes" id="UP001630127">
    <property type="component" value="Unassembled WGS sequence"/>
</dbReference>
<evidence type="ECO:0000256" key="1">
    <source>
        <dbReference type="SAM" id="MobiDB-lite"/>
    </source>
</evidence>
<protein>
    <submittedName>
        <fullName evidence="2">Uncharacterized protein</fullName>
    </submittedName>
</protein>
<reference evidence="2 3" key="1">
    <citation type="submission" date="2024-11" db="EMBL/GenBank/DDBJ databases">
        <title>A near-complete genome assembly of Cinchona calisaya.</title>
        <authorList>
            <person name="Lian D.C."/>
            <person name="Zhao X.W."/>
            <person name="Wei L."/>
        </authorList>
    </citation>
    <scope>NUCLEOTIDE SEQUENCE [LARGE SCALE GENOMIC DNA]</scope>
    <source>
        <tissue evidence="2">Nenye</tissue>
    </source>
</reference>
<evidence type="ECO:0000313" key="2">
    <source>
        <dbReference type="EMBL" id="KAL3529555.1"/>
    </source>
</evidence>
<organism evidence="2 3">
    <name type="scientific">Cinchona calisaya</name>
    <dbReference type="NCBI Taxonomy" id="153742"/>
    <lineage>
        <taxon>Eukaryota</taxon>
        <taxon>Viridiplantae</taxon>
        <taxon>Streptophyta</taxon>
        <taxon>Embryophyta</taxon>
        <taxon>Tracheophyta</taxon>
        <taxon>Spermatophyta</taxon>
        <taxon>Magnoliopsida</taxon>
        <taxon>eudicotyledons</taxon>
        <taxon>Gunneridae</taxon>
        <taxon>Pentapetalae</taxon>
        <taxon>asterids</taxon>
        <taxon>lamiids</taxon>
        <taxon>Gentianales</taxon>
        <taxon>Rubiaceae</taxon>
        <taxon>Cinchonoideae</taxon>
        <taxon>Cinchoneae</taxon>
        <taxon>Cinchona</taxon>
    </lineage>
</organism>
<feature type="region of interest" description="Disordered" evidence="1">
    <location>
        <begin position="1"/>
        <end position="152"/>
    </location>
</feature>
<feature type="compositionally biased region" description="Basic and acidic residues" evidence="1">
    <location>
        <begin position="53"/>
        <end position="72"/>
    </location>
</feature>
<accession>A0ABD3AG72</accession>
<feature type="compositionally biased region" description="Polar residues" evidence="1">
    <location>
        <begin position="99"/>
        <end position="128"/>
    </location>
</feature>
<dbReference type="AlphaFoldDB" id="A0ABD3AG72"/>
<feature type="compositionally biased region" description="Basic and acidic residues" evidence="1">
    <location>
        <begin position="80"/>
        <end position="98"/>
    </location>
</feature>
<dbReference type="EMBL" id="JBJUIK010000004">
    <property type="protein sequence ID" value="KAL3529555.1"/>
    <property type="molecule type" value="Genomic_DNA"/>
</dbReference>
<gene>
    <name evidence="2" type="ORF">ACH5RR_008877</name>
</gene>
<proteinExistence type="predicted"/>
<evidence type="ECO:0000313" key="3">
    <source>
        <dbReference type="Proteomes" id="UP001630127"/>
    </source>
</evidence>
<name>A0ABD3AG72_9GENT</name>
<sequence>MPGVVMDENHEEEEGSQANENGNLISGKENLAANKSLNGDLTTQNPPNEEGEESRIDSELRHLVGGEMREVEIMEEDEVVRELDNDDSHSDLCFKKESSQVGNLENSQSGSTKATSFQSKKATQSQLDSDAPAISSPKGKVSQRKPPKDERE</sequence>
<comment type="caution">
    <text evidence="2">The sequence shown here is derived from an EMBL/GenBank/DDBJ whole genome shotgun (WGS) entry which is preliminary data.</text>
</comment>